<feature type="transmembrane region" description="Helical" evidence="1">
    <location>
        <begin position="5"/>
        <end position="22"/>
    </location>
</feature>
<dbReference type="EMBL" id="VSSQ01091929">
    <property type="protein sequence ID" value="MPN37333.1"/>
    <property type="molecule type" value="Genomic_DNA"/>
</dbReference>
<evidence type="ECO:0000313" key="2">
    <source>
        <dbReference type="EMBL" id="MPN37333.1"/>
    </source>
</evidence>
<organism evidence="2">
    <name type="scientific">bioreactor metagenome</name>
    <dbReference type="NCBI Taxonomy" id="1076179"/>
    <lineage>
        <taxon>unclassified sequences</taxon>
        <taxon>metagenomes</taxon>
        <taxon>ecological metagenomes</taxon>
    </lineage>
</organism>
<keyword evidence="1" id="KW-0472">Membrane</keyword>
<evidence type="ECO:0000256" key="1">
    <source>
        <dbReference type="SAM" id="Phobius"/>
    </source>
</evidence>
<comment type="caution">
    <text evidence="2">The sequence shown here is derived from an EMBL/GenBank/DDBJ whole genome shotgun (WGS) entry which is preliminary data.</text>
</comment>
<gene>
    <name evidence="2" type="ORF">SDC9_184849</name>
</gene>
<keyword evidence="1" id="KW-0812">Transmembrane</keyword>
<accession>A0A645HPP0</accession>
<protein>
    <submittedName>
        <fullName evidence="2">Uncharacterized protein</fullName>
    </submittedName>
</protein>
<dbReference type="AlphaFoldDB" id="A0A645HPP0"/>
<feature type="transmembrane region" description="Helical" evidence="1">
    <location>
        <begin position="28"/>
        <end position="49"/>
    </location>
</feature>
<keyword evidence="1" id="KW-1133">Transmembrane helix</keyword>
<reference evidence="2" key="1">
    <citation type="submission" date="2019-08" db="EMBL/GenBank/DDBJ databases">
        <authorList>
            <person name="Kucharzyk K."/>
            <person name="Murdoch R.W."/>
            <person name="Higgins S."/>
            <person name="Loffler F."/>
        </authorList>
    </citation>
    <scope>NUCLEOTIDE SEQUENCE</scope>
</reference>
<proteinExistence type="predicted"/>
<name>A0A645HPP0_9ZZZZ</name>
<sequence>MLTKVFRFIITTFPSLPLVYFVSSKVALFYMLFSDLSNSILLNISRFTIKHISAKKRGCSFIKTMVIYPSLCET</sequence>